<evidence type="ECO:0000256" key="5">
    <source>
        <dbReference type="ARBA" id="ARBA00023002"/>
    </source>
</evidence>
<dbReference type="PANTHER" id="PTHR42940">
    <property type="entry name" value="ALCOHOL DEHYDROGENASE 1-RELATED"/>
    <property type="match status" value="1"/>
</dbReference>
<dbReference type="CDD" id="cd08297">
    <property type="entry name" value="CAD3"/>
    <property type="match status" value="1"/>
</dbReference>
<keyword evidence="5" id="KW-0560">Oxidoreductase</keyword>
<dbReference type="Pfam" id="PF00107">
    <property type="entry name" value="ADH_zinc_N"/>
    <property type="match status" value="1"/>
</dbReference>
<dbReference type="InterPro" id="IPR036291">
    <property type="entry name" value="NAD(P)-bd_dom_sf"/>
</dbReference>
<dbReference type="FunFam" id="3.40.50.720:FF:000039">
    <property type="entry name" value="Alcohol dehydrogenase AdhP"/>
    <property type="match status" value="1"/>
</dbReference>
<evidence type="ECO:0000256" key="3">
    <source>
        <dbReference type="ARBA" id="ARBA00022723"/>
    </source>
</evidence>
<dbReference type="Gene3D" id="3.90.180.10">
    <property type="entry name" value="Medium-chain alcohol dehydrogenases, catalytic domain"/>
    <property type="match status" value="1"/>
</dbReference>
<accession>A0A0B7KPE0</accession>
<organism evidence="8">
    <name type="scientific">Bionectria ochroleuca</name>
    <name type="common">Gliocladium roseum</name>
    <dbReference type="NCBI Taxonomy" id="29856"/>
    <lineage>
        <taxon>Eukaryota</taxon>
        <taxon>Fungi</taxon>
        <taxon>Dikarya</taxon>
        <taxon>Ascomycota</taxon>
        <taxon>Pezizomycotina</taxon>
        <taxon>Sordariomycetes</taxon>
        <taxon>Hypocreomycetidae</taxon>
        <taxon>Hypocreales</taxon>
        <taxon>Bionectriaceae</taxon>
        <taxon>Clonostachys</taxon>
    </lineage>
</organism>
<dbReference type="InterPro" id="IPR013154">
    <property type="entry name" value="ADH-like_N"/>
</dbReference>
<comment type="cofactor">
    <cofactor evidence="1">
        <name>Zn(2+)</name>
        <dbReference type="ChEBI" id="CHEBI:29105"/>
    </cofactor>
</comment>
<keyword evidence="4" id="KW-0862">Zinc</keyword>
<dbReference type="Pfam" id="PF08240">
    <property type="entry name" value="ADH_N"/>
    <property type="match status" value="1"/>
</dbReference>
<dbReference type="InterPro" id="IPR011032">
    <property type="entry name" value="GroES-like_sf"/>
</dbReference>
<dbReference type="SUPFAM" id="SSF50129">
    <property type="entry name" value="GroES-like"/>
    <property type="match status" value="1"/>
</dbReference>
<dbReference type="SUPFAM" id="SSF51735">
    <property type="entry name" value="NAD(P)-binding Rossmann-fold domains"/>
    <property type="match status" value="1"/>
</dbReference>
<evidence type="ECO:0000256" key="6">
    <source>
        <dbReference type="ARBA" id="ARBA00023027"/>
    </source>
</evidence>
<dbReference type="GO" id="GO:0004022">
    <property type="term" value="F:alcohol dehydrogenase (NAD+) activity"/>
    <property type="evidence" value="ECO:0007669"/>
    <property type="project" value="TreeGrafter"/>
</dbReference>
<evidence type="ECO:0000256" key="1">
    <source>
        <dbReference type="ARBA" id="ARBA00001947"/>
    </source>
</evidence>
<evidence type="ECO:0000313" key="8">
    <source>
        <dbReference type="EMBL" id="CEO57277.1"/>
    </source>
</evidence>
<sequence length="365" mass="38507">MSIAAQHQVCAWVEKPGPDAKIELRNIAVPSPGPGDVLVKLDVTGVCHSDHHSIYGNTPMSTHIAGHEGVGRVIKSMSNHHVISSAKANSCATAGPQVSETLINTRVGISWLHEPCGSCEICAVEYVHCPKQNNSGRNVPGTFQQYCVAKAAYIVAIPDEIPAEIAAPLLCGGITAYGALIRAKLNVGDYVVFTGAGGGLGHLGVQIARSLGYRVIAIDSGDKATVCMSLGAEHFFDFRKSASLVEDVRSVTGGLGAHAVVCITGAVSSYDESLPMLRNCGKLICVGIPPSSYRLQVNPFEMLVRGLAIIGSTVGDKSQMPGLMELVLQGKVKPELQLFDFDELQAVMDKLAAGQIIGRAVLRMP</sequence>
<dbReference type="AlphaFoldDB" id="A0A0B7KPE0"/>
<evidence type="ECO:0000256" key="4">
    <source>
        <dbReference type="ARBA" id="ARBA00022833"/>
    </source>
</evidence>
<feature type="domain" description="Enoyl reductase (ER)" evidence="7">
    <location>
        <begin position="17"/>
        <end position="362"/>
    </location>
</feature>
<reference evidence="8" key="1">
    <citation type="submission" date="2015-01" db="EMBL/GenBank/DDBJ databases">
        <authorList>
            <person name="Durling Mikael"/>
        </authorList>
    </citation>
    <scope>NUCLEOTIDE SEQUENCE</scope>
</reference>
<protein>
    <recommendedName>
        <fullName evidence="7">Enoyl reductase (ER) domain-containing protein</fullName>
    </recommendedName>
</protein>
<proteinExistence type="inferred from homology"/>
<dbReference type="GO" id="GO:0005737">
    <property type="term" value="C:cytoplasm"/>
    <property type="evidence" value="ECO:0007669"/>
    <property type="project" value="TreeGrafter"/>
</dbReference>
<dbReference type="InterPro" id="IPR013149">
    <property type="entry name" value="ADH-like_C"/>
</dbReference>
<name>A0A0B7KPE0_BIOOC</name>
<dbReference type="EMBL" id="CDPU01000094">
    <property type="protein sequence ID" value="CEO57277.1"/>
    <property type="molecule type" value="Genomic_DNA"/>
</dbReference>
<evidence type="ECO:0000256" key="2">
    <source>
        <dbReference type="ARBA" id="ARBA00008072"/>
    </source>
</evidence>
<dbReference type="PANTHER" id="PTHR42940:SF2">
    <property type="entry name" value="DEHYDROGENASE FAMILY OXIDOREDUCTASE, PUTATIVE (JCVI)-RELATED"/>
    <property type="match status" value="1"/>
</dbReference>
<gene>
    <name evidence="8" type="ORF">BN869_000013335_1</name>
</gene>
<dbReference type="GO" id="GO:0046872">
    <property type="term" value="F:metal ion binding"/>
    <property type="evidence" value="ECO:0007669"/>
    <property type="project" value="UniProtKB-KW"/>
</dbReference>
<keyword evidence="6" id="KW-0520">NAD</keyword>
<evidence type="ECO:0000259" key="7">
    <source>
        <dbReference type="SMART" id="SM00829"/>
    </source>
</evidence>
<dbReference type="Gene3D" id="3.40.50.720">
    <property type="entry name" value="NAD(P)-binding Rossmann-like Domain"/>
    <property type="match status" value="1"/>
</dbReference>
<comment type="similarity">
    <text evidence="2">Belongs to the zinc-containing alcohol dehydrogenase family.</text>
</comment>
<dbReference type="InterPro" id="IPR020843">
    <property type="entry name" value="ER"/>
</dbReference>
<dbReference type="SMART" id="SM00829">
    <property type="entry name" value="PKS_ER"/>
    <property type="match status" value="1"/>
</dbReference>
<keyword evidence="3" id="KW-0479">Metal-binding</keyword>